<proteinExistence type="predicted"/>
<keyword evidence="2" id="KW-1185">Reference proteome</keyword>
<name>A0ABQ4JHX7_9ACTN</name>
<evidence type="ECO:0000313" key="1">
    <source>
        <dbReference type="EMBL" id="GIJ29084.1"/>
    </source>
</evidence>
<protein>
    <recommendedName>
        <fullName evidence="3">DUF4145 domain-containing protein</fullName>
    </recommendedName>
</protein>
<evidence type="ECO:0000313" key="2">
    <source>
        <dbReference type="Proteomes" id="UP000653076"/>
    </source>
</evidence>
<evidence type="ECO:0008006" key="3">
    <source>
        <dbReference type="Google" id="ProtNLM"/>
    </source>
</evidence>
<accession>A0ABQ4JHX7</accession>
<organism evidence="1 2">
    <name type="scientific">Micromonospora qiuiae</name>
    <dbReference type="NCBI Taxonomy" id="502268"/>
    <lineage>
        <taxon>Bacteria</taxon>
        <taxon>Bacillati</taxon>
        <taxon>Actinomycetota</taxon>
        <taxon>Actinomycetes</taxon>
        <taxon>Micromonosporales</taxon>
        <taxon>Micromonosporaceae</taxon>
        <taxon>Micromonospora</taxon>
    </lineage>
</organism>
<reference evidence="1 2" key="1">
    <citation type="submission" date="2021-01" db="EMBL/GenBank/DDBJ databases">
        <title>Whole genome shotgun sequence of Verrucosispora qiuiae NBRC 106684.</title>
        <authorList>
            <person name="Komaki H."/>
            <person name="Tamura T."/>
        </authorList>
    </citation>
    <scope>NUCLEOTIDE SEQUENCE [LARGE SCALE GENOMIC DNA]</scope>
    <source>
        <strain evidence="1 2">NBRC 106684</strain>
    </source>
</reference>
<sequence>MTADVRRAVLRRLGSGGDSRFGRPYLVGIIHQETGSSEADVWEALWGLVGDGLVYLDTAGQGSGTDNWQWRLSADGQRVAKGGSWEPRDPDGYLDRIRCEVPGLDALIELYLTEALRSFNGQCYLATSVMLGVAAERAFLVMAQSYAASSMAGAPAMAKELAKPRSNYFALWTEFRKRIEPVRQDLPDGLADALTLDAIADLIRLTRNEVGHPTGRQIDEDTARVHLTIAPMYLRKMQQLAVHFAGRSAGAEA</sequence>
<dbReference type="RefSeq" id="WP_204036562.1">
    <property type="nucleotide sequence ID" value="NZ_BOPC01000061.1"/>
</dbReference>
<comment type="caution">
    <text evidence="1">The sequence shown here is derived from an EMBL/GenBank/DDBJ whole genome shotgun (WGS) entry which is preliminary data.</text>
</comment>
<gene>
    <name evidence="1" type="ORF">Vqi01_42460</name>
</gene>
<dbReference type="Proteomes" id="UP000653076">
    <property type="component" value="Unassembled WGS sequence"/>
</dbReference>
<dbReference type="EMBL" id="BOPC01000061">
    <property type="protein sequence ID" value="GIJ29084.1"/>
    <property type="molecule type" value="Genomic_DNA"/>
</dbReference>